<gene>
    <name evidence="1" type="ORF">RFULGI_LOCUS8496</name>
</gene>
<organism evidence="1 2">
    <name type="scientific">Racocetra fulgida</name>
    <dbReference type="NCBI Taxonomy" id="60492"/>
    <lineage>
        <taxon>Eukaryota</taxon>
        <taxon>Fungi</taxon>
        <taxon>Fungi incertae sedis</taxon>
        <taxon>Mucoromycota</taxon>
        <taxon>Glomeromycotina</taxon>
        <taxon>Glomeromycetes</taxon>
        <taxon>Diversisporales</taxon>
        <taxon>Gigasporaceae</taxon>
        <taxon>Racocetra</taxon>
    </lineage>
</organism>
<accession>A0A9N9H497</accession>
<comment type="caution">
    <text evidence="1">The sequence shown here is derived from an EMBL/GenBank/DDBJ whole genome shotgun (WGS) entry which is preliminary data.</text>
</comment>
<dbReference type="Proteomes" id="UP000789396">
    <property type="component" value="Unassembled WGS sequence"/>
</dbReference>
<protein>
    <submittedName>
        <fullName evidence="1">310_t:CDS:1</fullName>
    </submittedName>
</protein>
<dbReference type="OrthoDB" id="10542883at2759"/>
<keyword evidence="2" id="KW-1185">Reference proteome</keyword>
<feature type="non-terminal residue" evidence="1">
    <location>
        <position position="110"/>
    </location>
</feature>
<proteinExistence type="predicted"/>
<dbReference type="AlphaFoldDB" id="A0A9N9H497"/>
<dbReference type="EMBL" id="CAJVPZ010013805">
    <property type="protein sequence ID" value="CAG8652044.1"/>
    <property type="molecule type" value="Genomic_DNA"/>
</dbReference>
<sequence>LASEKLVGEELVSKELVNKELVSKELAEGGLMNEELIHKPLDTTHFKNDEWNKTTEFHDNLLNDDYDIGYKVCSQCKKARENIKSQNRPRIVAVKSFHDSVSEDLEFLNE</sequence>
<name>A0A9N9H497_9GLOM</name>
<evidence type="ECO:0000313" key="2">
    <source>
        <dbReference type="Proteomes" id="UP000789396"/>
    </source>
</evidence>
<evidence type="ECO:0000313" key="1">
    <source>
        <dbReference type="EMBL" id="CAG8652044.1"/>
    </source>
</evidence>
<reference evidence="1" key="1">
    <citation type="submission" date="2021-06" db="EMBL/GenBank/DDBJ databases">
        <authorList>
            <person name="Kallberg Y."/>
            <person name="Tangrot J."/>
            <person name="Rosling A."/>
        </authorList>
    </citation>
    <scope>NUCLEOTIDE SEQUENCE</scope>
    <source>
        <strain evidence="1">IN212</strain>
    </source>
</reference>